<keyword evidence="2" id="KW-1185">Reference proteome</keyword>
<gene>
    <name evidence="1" type="ORF">ACFPOB_29590</name>
</gene>
<dbReference type="RefSeq" id="WP_377801760.1">
    <property type="nucleotide sequence ID" value="NZ_JBHSLW010000097.1"/>
</dbReference>
<organism evidence="1 2">
    <name type="scientific">Bosea eneae</name>
    <dbReference type="NCBI Taxonomy" id="151454"/>
    <lineage>
        <taxon>Bacteria</taxon>
        <taxon>Pseudomonadati</taxon>
        <taxon>Pseudomonadota</taxon>
        <taxon>Alphaproteobacteria</taxon>
        <taxon>Hyphomicrobiales</taxon>
        <taxon>Boseaceae</taxon>
        <taxon>Bosea</taxon>
    </lineage>
</organism>
<evidence type="ECO:0000313" key="2">
    <source>
        <dbReference type="Proteomes" id="UP001596053"/>
    </source>
</evidence>
<dbReference type="EMBL" id="JBHSLW010000097">
    <property type="protein sequence ID" value="MFC5423690.1"/>
    <property type="molecule type" value="Genomic_DNA"/>
</dbReference>
<comment type="caution">
    <text evidence="1">The sequence shown here is derived from an EMBL/GenBank/DDBJ whole genome shotgun (WGS) entry which is preliminary data.</text>
</comment>
<name>A0ABW0J1N0_9HYPH</name>
<reference evidence="2" key="1">
    <citation type="journal article" date="2019" name="Int. J. Syst. Evol. Microbiol.">
        <title>The Global Catalogue of Microorganisms (GCM) 10K type strain sequencing project: providing services to taxonomists for standard genome sequencing and annotation.</title>
        <authorList>
            <consortium name="The Broad Institute Genomics Platform"/>
            <consortium name="The Broad Institute Genome Sequencing Center for Infectious Disease"/>
            <person name="Wu L."/>
            <person name="Ma J."/>
        </authorList>
    </citation>
    <scope>NUCLEOTIDE SEQUENCE [LARGE SCALE GENOMIC DNA]</scope>
    <source>
        <strain evidence="2">NCAIM B.01391</strain>
    </source>
</reference>
<proteinExistence type="predicted"/>
<protein>
    <submittedName>
        <fullName evidence="1">Uncharacterized protein</fullName>
    </submittedName>
</protein>
<sequence length="53" mass="6010">MTVTIRIKSNRNGKLVAHYWGMARRWLPISVAEAQMAVATGTWKKCNVHLQEG</sequence>
<dbReference type="Proteomes" id="UP001596053">
    <property type="component" value="Unassembled WGS sequence"/>
</dbReference>
<accession>A0ABW0J1N0</accession>
<evidence type="ECO:0000313" key="1">
    <source>
        <dbReference type="EMBL" id="MFC5423690.1"/>
    </source>
</evidence>